<keyword evidence="10 14" id="KW-1133">Transmembrane helix</keyword>
<evidence type="ECO:0000256" key="8">
    <source>
        <dbReference type="ARBA" id="ARBA00022692"/>
    </source>
</evidence>
<evidence type="ECO:0000256" key="12">
    <source>
        <dbReference type="ARBA" id="ARBA00023136"/>
    </source>
</evidence>
<proteinExistence type="predicted"/>
<evidence type="ECO:0000256" key="13">
    <source>
        <dbReference type="SAM" id="MobiDB-lite"/>
    </source>
</evidence>
<evidence type="ECO:0000256" key="6">
    <source>
        <dbReference type="ARBA" id="ARBA00022553"/>
    </source>
</evidence>
<dbReference type="PANTHER" id="PTHR44936:SF5">
    <property type="entry name" value="SENSOR HISTIDINE KINASE ENVZ"/>
    <property type="match status" value="1"/>
</dbReference>
<keyword evidence="4" id="KW-1003">Cell membrane</keyword>
<keyword evidence="9 16" id="KW-0418">Kinase</keyword>
<dbReference type="OrthoDB" id="9804645at2"/>
<dbReference type="InterPro" id="IPR050980">
    <property type="entry name" value="2C_sensor_his_kinase"/>
</dbReference>
<accession>A0A369Q6W3</accession>
<evidence type="ECO:0000256" key="14">
    <source>
        <dbReference type="SAM" id="Phobius"/>
    </source>
</evidence>
<comment type="subcellular location">
    <subcellularLocation>
        <location evidence="2">Cell inner membrane</location>
        <topology evidence="2">Multi-pass membrane protein</topology>
    </subcellularLocation>
</comment>
<evidence type="ECO:0000256" key="10">
    <source>
        <dbReference type="ARBA" id="ARBA00022989"/>
    </source>
</evidence>
<comment type="caution">
    <text evidence="16">The sequence shown here is derived from an EMBL/GenBank/DDBJ whole genome shotgun (WGS) entry which is preliminary data.</text>
</comment>
<gene>
    <name evidence="16" type="primary">glrK</name>
    <name evidence="16" type="ORF">HME9302_00214</name>
</gene>
<dbReference type="GO" id="GO:0005886">
    <property type="term" value="C:plasma membrane"/>
    <property type="evidence" value="ECO:0007669"/>
    <property type="project" value="UniProtKB-SubCell"/>
</dbReference>
<dbReference type="CDD" id="cd00075">
    <property type="entry name" value="HATPase"/>
    <property type="match status" value="1"/>
</dbReference>
<evidence type="ECO:0000256" key="9">
    <source>
        <dbReference type="ARBA" id="ARBA00022777"/>
    </source>
</evidence>
<evidence type="ECO:0000256" key="2">
    <source>
        <dbReference type="ARBA" id="ARBA00004429"/>
    </source>
</evidence>
<keyword evidence="8 14" id="KW-0812">Transmembrane</keyword>
<dbReference type="PANTHER" id="PTHR44936">
    <property type="entry name" value="SENSOR PROTEIN CREC"/>
    <property type="match status" value="1"/>
</dbReference>
<dbReference type="Gene3D" id="1.10.287.130">
    <property type="match status" value="1"/>
</dbReference>
<evidence type="ECO:0000256" key="3">
    <source>
        <dbReference type="ARBA" id="ARBA00012438"/>
    </source>
</evidence>
<keyword evidence="11" id="KW-0902">Two-component regulatory system</keyword>
<dbReference type="GO" id="GO:0000155">
    <property type="term" value="F:phosphorelay sensor kinase activity"/>
    <property type="evidence" value="ECO:0007669"/>
    <property type="project" value="InterPro"/>
</dbReference>
<feature type="domain" description="Histidine kinase" evidence="15">
    <location>
        <begin position="281"/>
        <end position="482"/>
    </location>
</feature>
<dbReference type="SMART" id="SM00388">
    <property type="entry name" value="HisKA"/>
    <property type="match status" value="1"/>
</dbReference>
<dbReference type="InterPro" id="IPR036890">
    <property type="entry name" value="HATPase_C_sf"/>
</dbReference>
<evidence type="ECO:0000256" key="5">
    <source>
        <dbReference type="ARBA" id="ARBA00022519"/>
    </source>
</evidence>
<dbReference type="SMART" id="SM00387">
    <property type="entry name" value="HATPase_c"/>
    <property type="match status" value="1"/>
</dbReference>
<dbReference type="InterPro" id="IPR005467">
    <property type="entry name" value="His_kinase_dom"/>
</dbReference>
<dbReference type="Gene3D" id="3.30.565.10">
    <property type="entry name" value="Histidine kinase-like ATPase, C-terminal domain"/>
    <property type="match status" value="1"/>
</dbReference>
<dbReference type="EC" id="2.7.13.3" evidence="3"/>
<keyword evidence="6" id="KW-0597">Phosphoprotein</keyword>
<evidence type="ECO:0000256" key="7">
    <source>
        <dbReference type="ARBA" id="ARBA00022679"/>
    </source>
</evidence>
<evidence type="ECO:0000259" key="15">
    <source>
        <dbReference type="PROSITE" id="PS50109"/>
    </source>
</evidence>
<dbReference type="SUPFAM" id="SSF55874">
    <property type="entry name" value="ATPase domain of HSP90 chaperone/DNA topoisomerase II/histidine kinase"/>
    <property type="match status" value="1"/>
</dbReference>
<dbReference type="CDD" id="cd00082">
    <property type="entry name" value="HisKA"/>
    <property type="match status" value="1"/>
</dbReference>
<protein>
    <recommendedName>
        <fullName evidence="3">histidine kinase</fullName>
        <ecNumber evidence="3">2.7.13.3</ecNumber>
    </recommendedName>
</protein>
<comment type="catalytic activity">
    <reaction evidence="1">
        <text>ATP + protein L-histidine = ADP + protein N-phospho-L-histidine.</text>
        <dbReference type="EC" id="2.7.13.3"/>
    </reaction>
</comment>
<sequence>MTQHHSGRFHLWPQSLRGQVLLGAALALLLAQAISAVLLLGAADNRREEIVLTNLAFRLAAEPRTYSRADNGQFTRRGPDRGGGRGGRFRTRTTDELPPRLAALMDRERSETLRQMLAAQGIDAHRVAMAIVPLADDPRAMRRAQQRLEQNGGRFAGARPRDRIANAQVAIGALQLADGGPWRVTRVFVAPRQAGVTRTIIIQTAVLFAVLLALLALLLGRITRPLARLTSHVQKVGKPGAPPEPLAAEGPRDIADLIAAQTAMEARIAAMLDEKDVMLGAIGHDLKTPLAALRVRIESVTDEAQRSRMADGIDDIARSLDDILTLSRVGKASTLPEMADLRALAAGVVEEFEDMGSTVELAEGSRVTAPVHISWMRRALRNLVSNALRYGGDEPPLVTVTQSDGHTILRVEDNGPGIPEDRIEDMLQPFTRGEASRNRATGGAGLGLTLARAIAQEHGGELLLTNRKGSGLRAEIRLPTQPSKRDAPLF</sequence>
<name>A0A369Q6W3_9SPHN</name>
<dbReference type="InterPro" id="IPR003661">
    <property type="entry name" value="HisK_dim/P_dom"/>
</dbReference>
<dbReference type="InterPro" id="IPR004358">
    <property type="entry name" value="Sig_transdc_His_kin-like_C"/>
</dbReference>
<dbReference type="Proteomes" id="UP000253727">
    <property type="component" value="Unassembled WGS sequence"/>
</dbReference>
<dbReference type="EMBL" id="QBKA01000002">
    <property type="protein sequence ID" value="RDC59037.1"/>
    <property type="molecule type" value="Genomic_DNA"/>
</dbReference>
<dbReference type="PRINTS" id="PR00344">
    <property type="entry name" value="BCTRLSENSOR"/>
</dbReference>
<dbReference type="PROSITE" id="PS50109">
    <property type="entry name" value="HIS_KIN"/>
    <property type="match status" value="1"/>
</dbReference>
<evidence type="ECO:0000256" key="4">
    <source>
        <dbReference type="ARBA" id="ARBA00022475"/>
    </source>
</evidence>
<evidence type="ECO:0000313" key="16">
    <source>
        <dbReference type="EMBL" id="RDC59037.1"/>
    </source>
</evidence>
<dbReference type="InterPro" id="IPR003594">
    <property type="entry name" value="HATPase_dom"/>
</dbReference>
<feature type="transmembrane region" description="Helical" evidence="14">
    <location>
        <begin position="200"/>
        <end position="219"/>
    </location>
</feature>
<dbReference type="AlphaFoldDB" id="A0A369Q6W3"/>
<evidence type="ECO:0000313" key="17">
    <source>
        <dbReference type="Proteomes" id="UP000253727"/>
    </source>
</evidence>
<dbReference type="SUPFAM" id="SSF47384">
    <property type="entry name" value="Homodimeric domain of signal transducing histidine kinase"/>
    <property type="match status" value="1"/>
</dbReference>
<keyword evidence="7 16" id="KW-0808">Transferase</keyword>
<dbReference type="Pfam" id="PF02518">
    <property type="entry name" value="HATPase_c"/>
    <property type="match status" value="1"/>
</dbReference>
<evidence type="ECO:0000256" key="1">
    <source>
        <dbReference type="ARBA" id="ARBA00000085"/>
    </source>
</evidence>
<keyword evidence="5" id="KW-0997">Cell inner membrane</keyword>
<evidence type="ECO:0000256" key="11">
    <source>
        <dbReference type="ARBA" id="ARBA00023012"/>
    </source>
</evidence>
<organism evidence="16 17">
    <name type="scientific">Alteripontixanthobacter maritimus</name>
    <dbReference type="NCBI Taxonomy" id="2161824"/>
    <lineage>
        <taxon>Bacteria</taxon>
        <taxon>Pseudomonadati</taxon>
        <taxon>Pseudomonadota</taxon>
        <taxon>Alphaproteobacteria</taxon>
        <taxon>Sphingomonadales</taxon>
        <taxon>Erythrobacteraceae</taxon>
        <taxon>Alteripontixanthobacter</taxon>
    </lineage>
</organism>
<keyword evidence="17" id="KW-1185">Reference proteome</keyword>
<dbReference type="InterPro" id="IPR036097">
    <property type="entry name" value="HisK_dim/P_sf"/>
</dbReference>
<reference evidence="16 17" key="1">
    <citation type="submission" date="2018-04" db="EMBL/GenBank/DDBJ databases">
        <title>Altererythrobacter sp. HME9302 genome sequencing and assembly.</title>
        <authorList>
            <person name="Kang H."/>
            <person name="Kim H."/>
            <person name="Joh K."/>
        </authorList>
    </citation>
    <scope>NUCLEOTIDE SEQUENCE [LARGE SCALE GENOMIC DNA]</scope>
    <source>
        <strain evidence="16 17">HME9302</strain>
    </source>
</reference>
<feature type="region of interest" description="Disordered" evidence="13">
    <location>
        <begin position="68"/>
        <end position="98"/>
    </location>
</feature>
<keyword evidence="12 14" id="KW-0472">Membrane</keyword>
<dbReference type="RefSeq" id="WP_115365462.1">
    <property type="nucleotide sequence ID" value="NZ_QBKA01000002.1"/>
</dbReference>